<dbReference type="Proteomes" id="UP001596189">
    <property type="component" value="Unassembled WGS sequence"/>
</dbReference>
<protein>
    <recommendedName>
        <fullName evidence="1">DUF7660 domain-containing protein</fullName>
    </recommendedName>
</protein>
<evidence type="ECO:0000313" key="2">
    <source>
        <dbReference type="EMBL" id="MFC6006976.1"/>
    </source>
</evidence>
<accession>A0ABW1JD50</accession>
<feature type="domain" description="DUF7660" evidence="1">
    <location>
        <begin position="77"/>
        <end position="128"/>
    </location>
</feature>
<dbReference type="InterPro" id="IPR056077">
    <property type="entry name" value="DUF7660"/>
</dbReference>
<comment type="caution">
    <text evidence="2">The sequence shown here is derived from an EMBL/GenBank/DDBJ whole genome shotgun (WGS) entry which is preliminary data.</text>
</comment>
<dbReference type="Pfam" id="PF24693">
    <property type="entry name" value="DUF7660"/>
    <property type="match status" value="1"/>
</dbReference>
<gene>
    <name evidence="2" type="ORF">ACFQDO_07515</name>
</gene>
<name>A0ABW1JD50_9ACTN</name>
<keyword evidence="3" id="KW-1185">Reference proteome</keyword>
<dbReference type="EMBL" id="JBHSRD010000003">
    <property type="protein sequence ID" value="MFC6006976.1"/>
    <property type="molecule type" value="Genomic_DNA"/>
</dbReference>
<reference evidence="3" key="1">
    <citation type="journal article" date="2019" name="Int. J. Syst. Evol. Microbiol.">
        <title>The Global Catalogue of Microorganisms (GCM) 10K type strain sequencing project: providing services to taxonomists for standard genome sequencing and annotation.</title>
        <authorList>
            <consortium name="The Broad Institute Genomics Platform"/>
            <consortium name="The Broad Institute Genome Sequencing Center for Infectious Disease"/>
            <person name="Wu L."/>
            <person name="Ma J."/>
        </authorList>
    </citation>
    <scope>NUCLEOTIDE SEQUENCE [LARGE SCALE GENOMIC DNA]</scope>
    <source>
        <strain evidence="3">KACC 14249</strain>
    </source>
</reference>
<dbReference type="RefSeq" id="WP_345718438.1">
    <property type="nucleotide sequence ID" value="NZ_BAABFP010000008.1"/>
</dbReference>
<organism evidence="2 3">
    <name type="scientific">Angustibacter luteus</name>
    <dbReference type="NCBI Taxonomy" id="658456"/>
    <lineage>
        <taxon>Bacteria</taxon>
        <taxon>Bacillati</taxon>
        <taxon>Actinomycetota</taxon>
        <taxon>Actinomycetes</taxon>
        <taxon>Kineosporiales</taxon>
        <taxon>Kineosporiaceae</taxon>
    </lineage>
</organism>
<evidence type="ECO:0000313" key="3">
    <source>
        <dbReference type="Proteomes" id="UP001596189"/>
    </source>
</evidence>
<evidence type="ECO:0000259" key="1">
    <source>
        <dbReference type="Pfam" id="PF24693"/>
    </source>
</evidence>
<sequence>MTLECQRCHRPVRESAAQYEVFERMHYVCFHYEFEHGDTDVDTECGAGGCPSASLAGGRDRVIATARALAIDAAGGAPWTNVALHEYLEAFAAWLADSGGYYDNRDRVPPGNGWEVVNDALQAATIYE</sequence>
<proteinExistence type="predicted"/>